<evidence type="ECO:0000313" key="1">
    <source>
        <dbReference type="EMBL" id="NMW65007.1"/>
    </source>
</evidence>
<gene>
    <name evidence="1" type="ORF">HHJ78_05570</name>
</gene>
<dbReference type="NCBIfam" id="TIGR02384">
    <property type="entry name" value="RelB_DinJ"/>
    <property type="match status" value="1"/>
</dbReference>
<proteinExistence type="predicted"/>
<dbReference type="InterPro" id="IPR007337">
    <property type="entry name" value="RelB/DinJ"/>
</dbReference>
<evidence type="ECO:0000313" key="2">
    <source>
        <dbReference type="Proteomes" id="UP000578252"/>
    </source>
</evidence>
<dbReference type="Gene3D" id="1.10.1220.10">
    <property type="entry name" value="Met repressor-like"/>
    <property type="match status" value="1"/>
</dbReference>
<dbReference type="EMBL" id="JABCUR010000004">
    <property type="protein sequence ID" value="NMW65007.1"/>
    <property type="molecule type" value="Genomic_DNA"/>
</dbReference>
<comment type="caution">
    <text evidence="1">The sequence shown here is derived from an EMBL/GenBank/DDBJ whole genome shotgun (WGS) entry which is preliminary data.</text>
</comment>
<dbReference type="GO" id="GO:0006355">
    <property type="term" value="P:regulation of DNA-templated transcription"/>
    <property type="evidence" value="ECO:0007669"/>
    <property type="project" value="InterPro"/>
</dbReference>
<accession>A0A7Y0U1D2</accession>
<name>A0A7Y0U1D2_9ACTO</name>
<dbReference type="InterPro" id="IPR013321">
    <property type="entry name" value="Arc_rbn_hlx_hlx"/>
</dbReference>
<dbReference type="Proteomes" id="UP000578252">
    <property type="component" value="Unassembled WGS sequence"/>
</dbReference>
<dbReference type="RefSeq" id="WP_169771870.1">
    <property type="nucleotide sequence ID" value="NZ_JABCUR010000004.1"/>
</dbReference>
<dbReference type="AlphaFoldDB" id="A0A7Y0U1D2"/>
<protein>
    <submittedName>
        <fullName evidence="1">Type II toxin-antitoxin system RelB/DinJ family antitoxin</fullName>
    </submittedName>
</protein>
<sequence length="110" mass="11542">MGRTANVFARVEPEVKAEAEAVLGELGVSMSNAIGMFLRQVALQRGMPFEVKLPDSTLAVSSTRAANLALGSLTKAEVDAVIQAGIDDIEAGSTIPAAEVERRLRATFGL</sequence>
<dbReference type="Pfam" id="PF04221">
    <property type="entry name" value="RelB"/>
    <property type="match status" value="1"/>
</dbReference>
<reference evidence="1 2" key="1">
    <citation type="submission" date="2020-04" db="EMBL/GenBank/DDBJ databases">
        <title>Antimicrobial susceptibility and clonality of vaginal-derived multi-drug resistant Mobiluncus isolates in China.</title>
        <authorList>
            <person name="Zhang X."/>
        </authorList>
    </citation>
    <scope>NUCLEOTIDE SEQUENCE [LARGE SCALE GENOMIC DNA]</scope>
    <source>
        <strain evidence="1 2">13</strain>
    </source>
</reference>
<organism evidence="1 2">
    <name type="scientific">Mobiluncus mulieris</name>
    <dbReference type="NCBI Taxonomy" id="2052"/>
    <lineage>
        <taxon>Bacteria</taxon>
        <taxon>Bacillati</taxon>
        <taxon>Actinomycetota</taxon>
        <taxon>Actinomycetes</taxon>
        <taxon>Actinomycetales</taxon>
        <taxon>Actinomycetaceae</taxon>
        <taxon>Mobiluncus</taxon>
    </lineage>
</organism>